<evidence type="ECO:0000313" key="4">
    <source>
        <dbReference type="Proteomes" id="UP000006056"/>
    </source>
</evidence>
<dbReference type="InterPro" id="IPR002104">
    <property type="entry name" value="Integrase_catalytic"/>
</dbReference>
<evidence type="ECO:0000259" key="2">
    <source>
        <dbReference type="PROSITE" id="PS51898"/>
    </source>
</evidence>
<dbReference type="OrthoDB" id="9766545at2"/>
<sequence>MRLEQAISAYIEQKRAGGAAFAKGAQILRSFSRHVRNMDLQDISERQITNFLNGPQTSTVTWRSKHLLLKHFFLYWRARGEVAGLPLPPSRAPVPQVFTPYIYSRSEVRQLLQATRVSQRDKACKFDAGTFRAFLLFLYGTGALTGEARRLKRCDLDLRRRRVTIRGSQFGRFRVLPIGTDLYGILRTYINSRQRRGTSSEHFFSDVDGHALNETTLAKSFQRLRRIAQVVRRDGYPYAPRLHDFRHTFAVHRLSSWFKRKADINRMIPALSAYMGLVGLGSTERYLTMTSERFRTQLDKLSPKRSKKHWRDDAALMQFIEGL</sequence>
<dbReference type="EMBL" id="CP003379">
    <property type="protein sequence ID" value="AFL89351.1"/>
    <property type="molecule type" value="Genomic_DNA"/>
</dbReference>
<dbReference type="PANTHER" id="PTHR30349">
    <property type="entry name" value="PHAGE INTEGRASE-RELATED"/>
    <property type="match status" value="1"/>
</dbReference>
<dbReference type="HOGENOM" id="CLU_027562_10_0_0"/>
<organism evidence="3 4">
    <name type="scientific">Terriglobus roseus (strain DSM 18391 / NRRL B-41598 / KBS 63)</name>
    <dbReference type="NCBI Taxonomy" id="926566"/>
    <lineage>
        <taxon>Bacteria</taxon>
        <taxon>Pseudomonadati</taxon>
        <taxon>Acidobacteriota</taxon>
        <taxon>Terriglobia</taxon>
        <taxon>Terriglobales</taxon>
        <taxon>Acidobacteriaceae</taxon>
        <taxon>Terriglobus</taxon>
    </lineage>
</organism>
<keyword evidence="1" id="KW-0233">DNA recombination</keyword>
<dbReference type="PROSITE" id="PS51898">
    <property type="entry name" value="TYR_RECOMBINASE"/>
    <property type="match status" value="1"/>
</dbReference>
<dbReference type="GO" id="GO:0015074">
    <property type="term" value="P:DNA integration"/>
    <property type="evidence" value="ECO:0007669"/>
    <property type="project" value="InterPro"/>
</dbReference>
<dbReference type="STRING" id="926566.Terro_3121"/>
<accession>I3ZJD3</accession>
<dbReference type="eggNOG" id="COG0582">
    <property type="taxonomic scope" value="Bacteria"/>
</dbReference>
<feature type="domain" description="Tyr recombinase" evidence="2">
    <location>
        <begin position="98"/>
        <end position="299"/>
    </location>
</feature>
<name>I3ZJD3_TERRK</name>
<protein>
    <submittedName>
        <fullName evidence="3">Site-specific recombinase XerD</fullName>
    </submittedName>
</protein>
<dbReference type="SUPFAM" id="SSF56349">
    <property type="entry name" value="DNA breaking-rejoining enzymes"/>
    <property type="match status" value="1"/>
</dbReference>
<proteinExistence type="predicted"/>
<dbReference type="InterPro" id="IPR050090">
    <property type="entry name" value="Tyrosine_recombinase_XerCD"/>
</dbReference>
<dbReference type="Proteomes" id="UP000006056">
    <property type="component" value="Chromosome"/>
</dbReference>
<dbReference type="InterPro" id="IPR011010">
    <property type="entry name" value="DNA_brk_join_enz"/>
</dbReference>
<keyword evidence="4" id="KW-1185">Reference proteome</keyword>
<dbReference type="GO" id="GO:0006310">
    <property type="term" value="P:DNA recombination"/>
    <property type="evidence" value="ECO:0007669"/>
    <property type="project" value="UniProtKB-KW"/>
</dbReference>
<dbReference type="AlphaFoldDB" id="I3ZJD3"/>
<dbReference type="KEGG" id="trs:Terro_3121"/>
<dbReference type="Gene3D" id="1.10.443.10">
    <property type="entry name" value="Intergrase catalytic core"/>
    <property type="match status" value="1"/>
</dbReference>
<gene>
    <name evidence="3" type="ordered locus">Terro_3121</name>
</gene>
<dbReference type="GO" id="GO:0003677">
    <property type="term" value="F:DNA binding"/>
    <property type="evidence" value="ECO:0007669"/>
    <property type="project" value="InterPro"/>
</dbReference>
<evidence type="ECO:0000313" key="3">
    <source>
        <dbReference type="EMBL" id="AFL89351.1"/>
    </source>
</evidence>
<evidence type="ECO:0000256" key="1">
    <source>
        <dbReference type="ARBA" id="ARBA00023172"/>
    </source>
</evidence>
<reference evidence="3 4" key="1">
    <citation type="submission" date="2012-06" db="EMBL/GenBank/DDBJ databases">
        <title>Complete genome of Terriglobus roseus DSM 18391.</title>
        <authorList>
            <consortium name="US DOE Joint Genome Institute (JGI-PGF)"/>
            <person name="Lucas S."/>
            <person name="Copeland A."/>
            <person name="Lapidus A."/>
            <person name="Glavina del Rio T."/>
            <person name="Dalin E."/>
            <person name="Tice H."/>
            <person name="Bruce D."/>
            <person name="Goodwin L."/>
            <person name="Pitluck S."/>
            <person name="Peters L."/>
            <person name="Mikhailova N."/>
            <person name="Munk A.C.C."/>
            <person name="Kyrpides N."/>
            <person name="Mavromatis K."/>
            <person name="Ivanova N."/>
            <person name="Brettin T."/>
            <person name="Detter J.C."/>
            <person name="Han C."/>
            <person name="Larimer F."/>
            <person name="Land M."/>
            <person name="Hauser L."/>
            <person name="Markowitz V."/>
            <person name="Cheng J.-F."/>
            <person name="Hugenholtz P."/>
            <person name="Woyke T."/>
            <person name="Wu D."/>
            <person name="Brambilla E."/>
            <person name="Klenk H.-P."/>
            <person name="Eisen J.A."/>
        </authorList>
    </citation>
    <scope>NUCLEOTIDE SEQUENCE [LARGE SCALE GENOMIC DNA]</scope>
    <source>
        <strain evidence="4">DSM 18391 / NRRL B-41598 / KBS 63</strain>
    </source>
</reference>
<dbReference type="PANTHER" id="PTHR30349:SF64">
    <property type="entry name" value="PROPHAGE INTEGRASE INTD-RELATED"/>
    <property type="match status" value="1"/>
</dbReference>
<dbReference type="Pfam" id="PF00589">
    <property type="entry name" value="Phage_integrase"/>
    <property type="match status" value="1"/>
</dbReference>
<dbReference type="InterPro" id="IPR013762">
    <property type="entry name" value="Integrase-like_cat_sf"/>
</dbReference>